<sequence>MIEELYDEETGGDERKSIILEEWIESYLKGFESLRELTFSTLPVLGMGVVTVSSSASRTPVGLGSRFSAHISPLRRPSFLAFKTDKSKDSTLVSPHESIPLPIDAPKDKKKSLRRPKTKSTERLKAVSTDGTSPCTADLDYNEAAAKLENIYKRSPTNVSVAEDSNHLVQKRRRMSKRIVEGDEKKEKEMVNVVRNHRRKTKRLTLEKRIALRKKNVDKEEPMGSLSRGKDGEASYNIDRLVNGYSIATDLVSLDWKKMKIPPVLSSSEHSLLFKLMQPMKALLQVKEALNEDLGREPSDAELADATNMSVLQLRRNIEVGHAARNKLIKHNLRLVLFVINKYYQDVASGQKFQDLCQAGAKGLIISIDRFELKRGLRLSTYALFWIRHGIMRSLTTSSFTRVPFGLESVRLEIQKAKLELLFDLGREPTEDEIVSKVGISPARYHDVMRASKQVLSLHARHAVTQEEFINGITDIDGVGGDKRRQPALLRLALDDVLDSLKPKESLVIRQRYGLDGKGDRTLGEIAGNLNISREMVRKYEVKALMKLKHPTRVDYLRHYIV</sequence>
<accession>A0ACC2K562</accession>
<dbReference type="EMBL" id="CM056820">
    <property type="protein sequence ID" value="KAJ8616241.1"/>
    <property type="molecule type" value="Genomic_DNA"/>
</dbReference>
<keyword evidence="2" id="KW-1185">Reference proteome</keyword>
<protein>
    <submittedName>
        <fullName evidence="1">Uncharacterized protein</fullName>
    </submittedName>
</protein>
<reference evidence="1 2" key="1">
    <citation type="journal article" date="2022" name="Hortic Res">
        <title>A haplotype resolved chromosomal level avocado genome allows analysis of novel avocado genes.</title>
        <authorList>
            <person name="Nath O."/>
            <person name="Fletcher S.J."/>
            <person name="Hayward A."/>
            <person name="Shaw L.M."/>
            <person name="Masouleh A.K."/>
            <person name="Furtado A."/>
            <person name="Henry R.J."/>
            <person name="Mitter N."/>
        </authorList>
    </citation>
    <scope>NUCLEOTIDE SEQUENCE [LARGE SCALE GENOMIC DNA]</scope>
    <source>
        <strain evidence="2">cv. Hass</strain>
    </source>
</reference>
<comment type="caution">
    <text evidence="1">The sequence shown here is derived from an EMBL/GenBank/DDBJ whole genome shotgun (WGS) entry which is preliminary data.</text>
</comment>
<proteinExistence type="predicted"/>
<evidence type="ECO:0000313" key="2">
    <source>
        <dbReference type="Proteomes" id="UP001234297"/>
    </source>
</evidence>
<evidence type="ECO:0000313" key="1">
    <source>
        <dbReference type="EMBL" id="KAJ8616241.1"/>
    </source>
</evidence>
<name>A0ACC2K562_PERAE</name>
<dbReference type="Proteomes" id="UP001234297">
    <property type="component" value="Chromosome 12"/>
</dbReference>
<organism evidence="1 2">
    <name type="scientific">Persea americana</name>
    <name type="common">Avocado</name>
    <dbReference type="NCBI Taxonomy" id="3435"/>
    <lineage>
        <taxon>Eukaryota</taxon>
        <taxon>Viridiplantae</taxon>
        <taxon>Streptophyta</taxon>
        <taxon>Embryophyta</taxon>
        <taxon>Tracheophyta</taxon>
        <taxon>Spermatophyta</taxon>
        <taxon>Magnoliopsida</taxon>
        <taxon>Magnoliidae</taxon>
        <taxon>Laurales</taxon>
        <taxon>Lauraceae</taxon>
        <taxon>Persea</taxon>
    </lineage>
</organism>
<gene>
    <name evidence="1" type="ORF">MRB53_035613</name>
</gene>